<proteinExistence type="inferred from homology"/>
<feature type="region of interest" description="Disordered" evidence="13">
    <location>
        <begin position="1"/>
        <end position="20"/>
    </location>
</feature>
<feature type="coiled-coil region" evidence="12">
    <location>
        <begin position="186"/>
        <end position="220"/>
    </location>
</feature>
<dbReference type="Ensembl" id="ENSSSCT00025060303.1">
    <property type="protein sequence ID" value="ENSSSCP00025025571.1"/>
    <property type="gene ID" value="ENSSSCG00025044395.1"/>
</dbReference>
<dbReference type="InterPro" id="IPR002957">
    <property type="entry name" value="Keratin_I"/>
</dbReference>
<evidence type="ECO:0000256" key="5">
    <source>
        <dbReference type="ARBA" id="ARBA00023054"/>
    </source>
</evidence>
<organism evidence="15 18">
    <name type="scientific">Sus scrofa</name>
    <name type="common">Pig</name>
    <dbReference type="NCBI Taxonomy" id="9823"/>
    <lineage>
        <taxon>Eukaryota</taxon>
        <taxon>Metazoa</taxon>
        <taxon>Chordata</taxon>
        <taxon>Craniata</taxon>
        <taxon>Vertebrata</taxon>
        <taxon>Euteleostomi</taxon>
        <taxon>Mammalia</taxon>
        <taxon>Eutheria</taxon>
        <taxon>Laurasiatheria</taxon>
        <taxon>Artiodactyla</taxon>
        <taxon>Suina</taxon>
        <taxon>Suidae</taxon>
        <taxon>Sus</taxon>
    </lineage>
</organism>
<dbReference type="Proteomes" id="UP000694723">
    <property type="component" value="Unplaced"/>
</dbReference>
<dbReference type="Ensembl" id="ENSSSCT00045013793.1">
    <property type="protein sequence ID" value="ENSSSCP00045009542.1"/>
    <property type="gene ID" value="ENSSSCG00045008156.1"/>
</dbReference>
<comment type="subcellular location">
    <subcellularLocation>
        <location evidence="1">Cytoplasm</location>
    </subcellularLocation>
</comment>
<comment type="subunit">
    <text evidence="7">Heterotetramer of two type I and two type II keratins. Associates with KRT8.</text>
</comment>
<evidence type="ECO:0000256" key="7">
    <source>
        <dbReference type="ARBA" id="ARBA00038712"/>
    </source>
</evidence>
<dbReference type="Ensembl" id="ENSSSCT00015057902.1">
    <property type="protein sequence ID" value="ENSSSCP00015023207.1"/>
    <property type="gene ID" value="ENSSSCG00015043361.1"/>
</dbReference>
<dbReference type="Ensembl" id="ENSSSCT00035009793.1">
    <property type="protein sequence ID" value="ENSSSCP00035003300.1"/>
    <property type="gene ID" value="ENSSSCG00035007865.1"/>
</dbReference>
<keyword evidence="5 12" id="KW-0175">Coiled coil</keyword>
<evidence type="ECO:0000256" key="9">
    <source>
        <dbReference type="ARBA" id="ARBA00041717"/>
    </source>
</evidence>
<evidence type="ECO:0000256" key="3">
    <source>
        <dbReference type="ARBA" id="ARBA00022744"/>
    </source>
</evidence>
<dbReference type="Ensembl" id="ENSSSCT00065002867.1">
    <property type="protein sequence ID" value="ENSSSCP00065000962.1"/>
    <property type="gene ID" value="ENSSSCG00065002284.1"/>
</dbReference>
<dbReference type="GO" id="GO:0005198">
    <property type="term" value="F:structural molecule activity"/>
    <property type="evidence" value="ECO:0007669"/>
    <property type="project" value="InterPro"/>
</dbReference>
<evidence type="ECO:0000256" key="1">
    <source>
        <dbReference type="ARBA" id="ARBA00004496"/>
    </source>
</evidence>
<evidence type="ECO:0000256" key="8">
    <source>
        <dbReference type="ARBA" id="ARBA00040318"/>
    </source>
</evidence>
<dbReference type="Ensembl" id="ENSSSCT00060014709.1">
    <property type="protein sequence ID" value="ENSSSCP00060005714.1"/>
    <property type="gene ID" value="ENSSSCG00060011271.1"/>
</dbReference>
<comment type="function">
    <text evidence="6">Plays a significant role in maintaining keratin filament organization in intestinal epithelia. When phosphorylated, plays a role in the secretion of mucin in the small intestine.</text>
</comment>
<evidence type="ECO:0000256" key="2">
    <source>
        <dbReference type="ARBA" id="ARBA00022490"/>
    </source>
</evidence>
<keyword evidence="2" id="KW-0963">Cytoplasm</keyword>
<dbReference type="RefSeq" id="XP_003131510.1">
    <property type="nucleotide sequence ID" value="XM_003131462.4"/>
</dbReference>
<dbReference type="Proteomes" id="UP000694727">
    <property type="component" value="Unplaced"/>
</dbReference>
<evidence type="ECO:0000256" key="4">
    <source>
        <dbReference type="ARBA" id="ARBA00022754"/>
    </source>
</evidence>
<dbReference type="Proteomes" id="UP000694726">
    <property type="component" value="Unplaced"/>
</dbReference>
<evidence type="ECO:0000259" key="14">
    <source>
        <dbReference type="PROSITE" id="PS51842"/>
    </source>
</evidence>
<dbReference type="Proteomes" id="UP000694728">
    <property type="component" value="Unplaced"/>
</dbReference>
<dbReference type="Proteomes" id="UP000694725">
    <property type="component" value="Unplaced"/>
</dbReference>
<dbReference type="FunFam" id="1.20.5.500:FF:000001">
    <property type="entry name" value="Type II keratin 23"/>
    <property type="match status" value="1"/>
</dbReference>
<comment type="similarity">
    <text evidence="11">Belongs to the intermediate filament family.</text>
</comment>
<evidence type="ECO:0000313" key="17">
    <source>
        <dbReference type="Proteomes" id="UP000314985"/>
    </source>
</evidence>
<dbReference type="OMA" id="LGTIMNE"/>
<dbReference type="GO" id="GO:0005737">
    <property type="term" value="C:cytoplasm"/>
    <property type="evidence" value="ECO:0007669"/>
    <property type="project" value="UniProtKB-SubCell"/>
</dbReference>
<evidence type="ECO:0000256" key="12">
    <source>
        <dbReference type="SAM" id="Coils"/>
    </source>
</evidence>
<accession>A0A8D0WB99</accession>
<dbReference type="Pfam" id="PF00038">
    <property type="entry name" value="Filament"/>
    <property type="match status" value="1"/>
</dbReference>
<dbReference type="Ensembl" id="ENSSSCT00055035479.1">
    <property type="protein sequence ID" value="ENSSSCP00055028185.1"/>
    <property type="gene ID" value="ENSSSCG00055017982.1"/>
</dbReference>
<dbReference type="SMART" id="SM01391">
    <property type="entry name" value="Filament"/>
    <property type="match status" value="1"/>
</dbReference>
<dbReference type="InterPro" id="IPR018039">
    <property type="entry name" value="IF_conserved"/>
</dbReference>
<dbReference type="Gene3D" id="1.20.5.170">
    <property type="match status" value="1"/>
</dbReference>
<keyword evidence="4 11" id="KW-0403">Intermediate filament</keyword>
<dbReference type="Gene3D" id="1.20.5.500">
    <property type="entry name" value="Single helix bin"/>
    <property type="match status" value="1"/>
</dbReference>
<dbReference type="SUPFAM" id="SSF64593">
    <property type="entry name" value="Intermediate filament protein, coiled coil region"/>
    <property type="match status" value="2"/>
</dbReference>
<dbReference type="FunFam" id="1.20.5.1160:FF:000002">
    <property type="entry name" value="Type I keratin 10"/>
    <property type="match status" value="1"/>
</dbReference>
<evidence type="ECO:0000313" key="15">
    <source>
        <dbReference type="Ensembl" id="ENSSSCP00030019289.1"/>
    </source>
</evidence>
<evidence type="ECO:0000313" key="18">
    <source>
        <dbReference type="Proteomes" id="UP000694570"/>
    </source>
</evidence>
<evidence type="ECO:0000313" key="16">
    <source>
        <dbReference type="Ensembl" id="ENSSSCP00070025417.1"/>
    </source>
</evidence>
<feature type="domain" description="IF rod" evidence="14">
    <location>
        <begin position="76"/>
        <end position="387"/>
    </location>
</feature>
<dbReference type="PANTHER" id="PTHR23239">
    <property type="entry name" value="INTERMEDIATE FILAMENT"/>
    <property type="match status" value="1"/>
</dbReference>
<dbReference type="FunFam" id="1.20.5.170:FF:000002">
    <property type="entry name" value="Type I keratin KA11"/>
    <property type="match status" value="1"/>
</dbReference>
<dbReference type="Gene3D" id="1.20.5.1160">
    <property type="entry name" value="Vasodilator-stimulated phosphoprotein"/>
    <property type="match status" value="1"/>
</dbReference>
<feature type="coiled-coil region" evidence="12">
    <location>
        <begin position="257"/>
        <end position="351"/>
    </location>
</feature>
<dbReference type="GeneID" id="100520330"/>
<feature type="coiled-coil region" evidence="12">
    <location>
        <begin position="80"/>
        <end position="150"/>
    </location>
</feature>
<dbReference type="CTD" id="54474"/>
<dbReference type="PANTHER" id="PTHR23239:SF167">
    <property type="entry name" value="KERATIN, TYPE I CYTOSKELETAL 20"/>
    <property type="match status" value="1"/>
</dbReference>
<sequence>MDFNQKSFRRTLSSSSQGPALSISSSIYRKGGTQYLGAAPSVYGGAGGHGTRISTSRRVVSYGSDQAEGNLWVGNEKMTMKNLNDRLASYLEKVRSLEQSNSKFELQIKQWYESNTPGISRDHSAYLQQIQDLRNQIRDAQLQNARCVLQIDNAKLAAEDFRLKYETERGIRLAVEADLQGLHNVFDDLTLTKTDLEIQIEELNKDLALLQKEHEEEVQSLRAHLGNNVNVEVDAAPSLNLSAIMSEMRQKYEAMAQENLQKAKEQFQLQIETLQQEVTVSTEELKGAKDEVKNHRRTYQSLEIELQSHLSTKAALEHTLEETKARYGAYLAKLQTQINSLEDQLVQIRTDTEHQINEYNILLDIKTRLEQEIATYRRLLEGEDYKTTEYQLSTLEEKDIKKTRKIKTVVQEVVDGKVVSSEVKEVEESI</sequence>
<dbReference type="GO" id="GO:0005882">
    <property type="term" value="C:intermediate filament"/>
    <property type="evidence" value="ECO:0007669"/>
    <property type="project" value="UniProtKB-KW"/>
</dbReference>
<gene>
    <name evidence="15" type="primary">KRT20</name>
</gene>
<dbReference type="Proteomes" id="UP000694571">
    <property type="component" value="Unplaced"/>
</dbReference>
<dbReference type="Ensembl" id="ENSSSCT00030042440.1">
    <property type="protein sequence ID" value="ENSSSCP00030019289.1"/>
    <property type="gene ID" value="ENSSSCG00030030539.1"/>
</dbReference>
<reference evidence="15" key="2">
    <citation type="submission" date="2025-05" db="UniProtKB">
        <authorList>
            <consortium name="Ensembl"/>
        </authorList>
    </citation>
    <scope>IDENTIFICATION</scope>
</reference>
<dbReference type="PROSITE" id="PS51842">
    <property type="entry name" value="IF_ROD_2"/>
    <property type="match status" value="1"/>
</dbReference>
<dbReference type="AlphaFoldDB" id="A0A8D0WB99"/>
<dbReference type="Proteomes" id="UP000694724">
    <property type="component" value="Unplaced"/>
</dbReference>
<dbReference type="PRINTS" id="PR01248">
    <property type="entry name" value="TYPE1KERATIN"/>
</dbReference>
<keyword evidence="3" id="KW-0416">Keratin</keyword>
<dbReference type="KEGG" id="ssc:100520330"/>
<evidence type="ECO:0000256" key="13">
    <source>
        <dbReference type="SAM" id="MobiDB-lite"/>
    </source>
</evidence>
<dbReference type="InterPro" id="IPR039008">
    <property type="entry name" value="IF_rod_dom"/>
</dbReference>
<name>A0A8D0WB99_PIG</name>
<dbReference type="PROSITE" id="PS00226">
    <property type="entry name" value="IF_ROD_1"/>
    <property type="match status" value="1"/>
</dbReference>
<dbReference type="OrthoDB" id="2441647at2759"/>
<evidence type="ECO:0000256" key="11">
    <source>
        <dbReference type="RuleBase" id="RU000685"/>
    </source>
</evidence>
<dbReference type="Ensembl" id="ENSSSCT00070030475.1">
    <property type="protein sequence ID" value="ENSSSCP00070025417.1"/>
    <property type="gene ID" value="ENSSSCG00070015533.1"/>
</dbReference>
<dbReference type="Proteomes" id="UP000694570">
    <property type="component" value="Unplaced"/>
</dbReference>
<evidence type="ECO:0000256" key="6">
    <source>
        <dbReference type="ARBA" id="ARBA00037685"/>
    </source>
</evidence>
<dbReference type="Proteomes" id="UP000694720">
    <property type="component" value="Unplaced"/>
</dbReference>
<dbReference type="Ensembl" id="ENSSSCT00050053591.1">
    <property type="protein sequence ID" value="ENSSSCP00050022523.1"/>
    <property type="gene ID" value="ENSSSCG00050039706.1"/>
</dbReference>
<dbReference type="Proteomes" id="UP000314985">
    <property type="component" value="Chromosome 12"/>
</dbReference>
<evidence type="ECO:0000256" key="10">
    <source>
        <dbReference type="ARBA" id="ARBA00042487"/>
    </source>
</evidence>
<reference evidence="16 17" key="1">
    <citation type="submission" date="2017-08" db="EMBL/GenBank/DDBJ databases">
        <title>USMARCv1.0.</title>
        <authorList>
            <person name="Hannum G.I."/>
            <person name="Koren S."/>
            <person name="Schroeder S.G."/>
            <person name="Chin S.C."/>
            <person name="Nonneman D.J."/>
            <person name="Becker S.A."/>
            <person name="Rosen B.D."/>
            <person name="Bickhart D.M."/>
            <person name="Putnam N.H."/>
            <person name="Green R.E."/>
            <person name="Tuggle C.K."/>
            <person name="Liu H."/>
            <person name="Rohrer G.A."/>
            <person name="Warr A."/>
            <person name="Hall R."/>
            <person name="Kim K."/>
            <person name="Hume D.A."/>
            <person name="Talbot R."/>
            <person name="Chow W."/>
            <person name="Howe K."/>
            <person name="Schwartz A.S."/>
            <person name="Watson M."/>
            <person name="Archibald A.L."/>
            <person name="Phillippy A.M."/>
            <person name="Smith T.P.L."/>
        </authorList>
    </citation>
    <scope>NUCLEOTIDE SEQUENCE [LARGE SCALE GENOMIC DNA]</scope>
</reference>
<protein>
    <recommendedName>
        <fullName evidence="8">Keratin, type I cytoskeletal 20</fullName>
    </recommendedName>
    <alternativeName>
        <fullName evidence="9">Cytokeratin-20</fullName>
    </alternativeName>
    <alternativeName>
        <fullName evidence="10">Keratin-20</fullName>
    </alternativeName>
</protein>